<evidence type="ECO:0000256" key="3">
    <source>
        <dbReference type="ARBA" id="ARBA00012757"/>
    </source>
</evidence>
<dbReference type="Gene3D" id="2.60.120.260">
    <property type="entry name" value="Galactose-binding domain-like"/>
    <property type="match status" value="1"/>
</dbReference>
<dbReference type="Gene3D" id="2.70.98.40">
    <property type="entry name" value="Glycoside hydrolase, family 65, N-terminal domain"/>
    <property type="match status" value="1"/>
</dbReference>
<dbReference type="SUPFAM" id="SSF48208">
    <property type="entry name" value="Six-hairpin glycosidases"/>
    <property type="match status" value="1"/>
</dbReference>
<keyword evidence="5" id="KW-0325">Glycoprotein</keyword>
<comment type="catalytic activity">
    <reaction evidence="1">
        <text>alpha,alpha-trehalose + H2O = alpha-D-glucose + beta-D-glucose</text>
        <dbReference type="Rhea" id="RHEA:32675"/>
        <dbReference type="ChEBI" id="CHEBI:15377"/>
        <dbReference type="ChEBI" id="CHEBI:15903"/>
        <dbReference type="ChEBI" id="CHEBI:16551"/>
        <dbReference type="ChEBI" id="CHEBI:17925"/>
        <dbReference type="EC" id="3.2.1.28"/>
    </reaction>
</comment>
<dbReference type="RefSeq" id="XP_043051135.1">
    <property type="nucleotide sequence ID" value="XM_043194083.1"/>
</dbReference>
<dbReference type="InterPro" id="IPR005195">
    <property type="entry name" value="Glyco_hydro_65_M"/>
</dbReference>
<dbReference type="OrthoDB" id="200349at2759"/>
<evidence type="ECO:0000256" key="2">
    <source>
        <dbReference type="ARBA" id="ARBA00006768"/>
    </source>
</evidence>
<evidence type="ECO:0000259" key="7">
    <source>
        <dbReference type="Pfam" id="PF03632"/>
    </source>
</evidence>
<dbReference type="PANTHER" id="PTHR11051:SF8">
    <property type="entry name" value="PROTEIN-GLUCOSYLGALACTOSYLHYDROXYLYSINE GLUCOSIDASE"/>
    <property type="match status" value="1"/>
</dbReference>
<reference evidence="9" key="1">
    <citation type="submission" date="2021-03" db="EMBL/GenBank/DDBJ databases">
        <authorList>
            <person name="Palmer J.M."/>
        </authorList>
    </citation>
    <scope>NUCLEOTIDE SEQUENCE</scope>
    <source>
        <strain evidence="9">ARV_011</strain>
    </source>
</reference>
<evidence type="ECO:0000256" key="1">
    <source>
        <dbReference type="ARBA" id="ARBA00001576"/>
    </source>
</evidence>
<feature type="chain" id="PRO_5040216305" description="alpha,alpha-trehalase" evidence="6">
    <location>
        <begin position="30"/>
        <end position="1049"/>
    </location>
</feature>
<feature type="domain" description="Glycoside hydrolase family 65 central catalytic" evidence="7">
    <location>
        <begin position="418"/>
        <end position="619"/>
    </location>
</feature>
<evidence type="ECO:0000259" key="8">
    <source>
        <dbReference type="Pfam" id="PF03636"/>
    </source>
</evidence>
<dbReference type="GO" id="GO:0004555">
    <property type="term" value="F:alpha,alpha-trehalase activity"/>
    <property type="evidence" value="ECO:0007669"/>
    <property type="project" value="UniProtKB-EC"/>
</dbReference>
<dbReference type="AlphaFoldDB" id="A0A9P7VD18"/>
<dbReference type="InterPro" id="IPR037018">
    <property type="entry name" value="GH65_N"/>
</dbReference>
<comment type="similarity">
    <text evidence="2">Belongs to the glycosyl hydrolase 65 family.</text>
</comment>
<dbReference type="InterPro" id="IPR005196">
    <property type="entry name" value="Glyco_hydro_65_N"/>
</dbReference>
<evidence type="ECO:0000256" key="5">
    <source>
        <dbReference type="ARBA" id="ARBA00023180"/>
    </source>
</evidence>
<organism evidence="9 10">
    <name type="scientific">Scheffersomyces spartinae</name>
    <dbReference type="NCBI Taxonomy" id="45513"/>
    <lineage>
        <taxon>Eukaryota</taxon>
        <taxon>Fungi</taxon>
        <taxon>Dikarya</taxon>
        <taxon>Ascomycota</taxon>
        <taxon>Saccharomycotina</taxon>
        <taxon>Pichiomycetes</taxon>
        <taxon>Debaryomycetaceae</taxon>
        <taxon>Scheffersomyces</taxon>
    </lineage>
</organism>
<evidence type="ECO:0000313" key="10">
    <source>
        <dbReference type="Proteomes" id="UP000790833"/>
    </source>
</evidence>
<dbReference type="EMBL" id="JAHMUF010000003">
    <property type="protein sequence ID" value="KAG7195590.1"/>
    <property type="molecule type" value="Genomic_DNA"/>
</dbReference>
<name>A0A9P7VD18_9ASCO</name>
<evidence type="ECO:0000256" key="4">
    <source>
        <dbReference type="ARBA" id="ARBA00022801"/>
    </source>
</evidence>
<accession>A0A9P7VD18</accession>
<dbReference type="EC" id="3.2.1.28" evidence="3"/>
<dbReference type="PANTHER" id="PTHR11051">
    <property type="entry name" value="GLYCOSYL HYDROLASE-RELATED"/>
    <property type="match status" value="1"/>
</dbReference>
<dbReference type="InterPro" id="IPR008928">
    <property type="entry name" value="6-hairpin_glycosidase_sf"/>
</dbReference>
<gene>
    <name evidence="9" type="primary">ATH1</name>
    <name evidence="9" type="ORF">KQ657_003357</name>
</gene>
<comment type="caution">
    <text evidence="9">The sequence shown here is derived from an EMBL/GenBank/DDBJ whole genome shotgun (WGS) entry which is preliminary data.</text>
</comment>
<dbReference type="GeneID" id="66116731"/>
<sequence length="1049" mass="117141">MSIGLLLLFIVIIHLGFLSNEQGFGFVKAYPVNWKGLWSLKSSSLTTLDPTRKDRDYYVNLAESLENQLLFQDIKNSKGAYYDLEDNTVGTVHFNPFHQYQSQPYVANGYIGSRIPNVGHGFAYDTLSNNSDANPEDIVNGWPLFNQRYAGAFVAGFFDIEKRLNGTNFPELLENGYESSFSAVPQWTTLEVSALLDGEHYRLSPNSSSLELGPILNYSQKASLDNGVVTTEFIWLDALKVKYSVLAHREVANLGIVSLYMENLGNSLLELKVLDILAIETAQRCHFKSVDGDKEKGIYIAFQPHEIDYVDGIISSKLSLENITIAKTNHSVSQSSKISLKAYDDIEIFKTVGIVTSDYDSSLNSVDKLVSYARNISNIIEPIKDLYQIHLNAWESLIGEAPLIIFKDDLLLSMAARASIYHLLANTRSDAQGVTAALGVGGLSSDSYAGMVFWDADLWMYHALLPFSPSHAKSIVNYRLHTREQAQKNVPKGYSGAVYPWTSGRFGNCTATGPCLDYEYHINHAVVQASWNLYLSGAADDNFLRDVTMPMINDAATFLSTYVTKINVTDNSYWTFNMTDPDEYANHINNGAYTNGGISAITQWANTIRKHFQNDTIEIFEDISKKIEIPQSDNKDNITLEYTGMNGTVEVKQADVIMLTYPLENVLIDDEQALRNMQFYSQKQVSYGPAMTFPIFSIVSSKLSQVGCSSQSYLHRSVQPYLRAPFAQFSEQSNDNYLTNGGTHPAFPFLTGHGGFVQAIVQGLTGFRYSYDTDSSGKILRHLEIDPVSLPLFGGDLSINGLVYMNYSLAFDIKDSMLTVTNNGPISPHVSDKTITIKVSERNEYNGTYKLAKSHQLSVPLFTPQRNVNDSICECELAEFRAITESVYGDSPLLINDGDNFTHWQAKHSDSSAKLLVDLKLVTEVKGAYINWGDKPPLKYELQSLSSSYRSSFPDSTALQRNVDFANTNKQLYNEYEVFDSITKAHVNITAPFDPNTVDEVAIVKRFNTTKVSFQDPVSSRYLLLTFDGVHEKDSPDNGGAKVFEMVLF</sequence>
<dbReference type="Pfam" id="PF03632">
    <property type="entry name" value="Glyco_hydro_65m"/>
    <property type="match status" value="1"/>
</dbReference>
<dbReference type="Pfam" id="PF03636">
    <property type="entry name" value="Glyco_hydro_65N"/>
    <property type="match status" value="1"/>
</dbReference>
<keyword evidence="10" id="KW-1185">Reference proteome</keyword>
<dbReference type="Gene3D" id="1.50.10.10">
    <property type="match status" value="1"/>
</dbReference>
<keyword evidence="4" id="KW-0378">Hydrolase</keyword>
<dbReference type="InterPro" id="IPR012341">
    <property type="entry name" value="6hp_glycosidase-like_sf"/>
</dbReference>
<dbReference type="GO" id="GO:0005993">
    <property type="term" value="P:trehalose catabolic process"/>
    <property type="evidence" value="ECO:0007669"/>
    <property type="project" value="TreeGrafter"/>
</dbReference>
<evidence type="ECO:0000256" key="6">
    <source>
        <dbReference type="SAM" id="SignalP"/>
    </source>
</evidence>
<evidence type="ECO:0000313" key="9">
    <source>
        <dbReference type="EMBL" id="KAG7195590.1"/>
    </source>
</evidence>
<feature type="domain" description="Glycoside hydrolase family 65 N-terminal" evidence="8">
    <location>
        <begin position="98"/>
        <end position="358"/>
    </location>
</feature>
<proteinExistence type="inferred from homology"/>
<dbReference type="FunFam" id="1.50.10.10:FF:000032">
    <property type="entry name" value="Vacuolar acid trehalase"/>
    <property type="match status" value="1"/>
</dbReference>
<dbReference type="Proteomes" id="UP000790833">
    <property type="component" value="Unassembled WGS sequence"/>
</dbReference>
<keyword evidence="6" id="KW-0732">Signal</keyword>
<dbReference type="GO" id="GO:0009277">
    <property type="term" value="C:fungal-type cell wall"/>
    <property type="evidence" value="ECO:0007669"/>
    <property type="project" value="TreeGrafter"/>
</dbReference>
<protein>
    <recommendedName>
        <fullName evidence="3">alpha,alpha-trehalase</fullName>
        <ecNumber evidence="3">3.2.1.28</ecNumber>
    </recommendedName>
</protein>
<feature type="signal peptide" evidence="6">
    <location>
        <begin position="1"/>
        <end position="29"/>
    </location>
</feature>